<evidence type="ECO:0000259" key="4">
    <source>
        <dbReference type="SMART" id="SM00822"/>
    </source>
</evidence>
<dbReference type="Pfam" id="PF00106">
    <property type="entry name" value="adh_short"/>
    <property type="match status" value="1"/>
</dbReference>
<dbReference type="PRINTS" id="PR00081">
    <property type="entry name" value="GDHRDH"/>
</dbReference>
<dbReference type="AlphaFoldDB" id="A0A318E3P4"/>
<dbReference type="EMBL" id="QICN01000013">
    <property type="protein sequence ID" value="PXV64297.1"/>
    <property type="molecule type" value="Genomic_DNA"/>
</dbReference>
<dbReference type="PANTHER" id="PTHR24321:SF8">
    <property type="entry name" value="ESTRADIOL 17-BETA-DEHYDROGENASE 8-RELATED"/>
    <property type="match status" value="1"/>
</dbReference>
<evidence type="ECO:0000256" key="2">
    <source>
        <dbReference type="ARBA" id="ARBA00023002"/>
    </source>
</evidence>
<evidence type="ECO:0000313" key="5">
    <source>
        <dbReference type="EMBL" id="PXV64297.1"/>
    </source>
</evidence>
<accession>A0A318E3P4</accession>
<dbReference type="Gene3D" id="3.40.50.720">
    <property type="entry name" value="NAD(P)-binding Rossmann-like Domain"/>
    <property type="match status" value="1"/>
</dbReference>
<comment type="caution">
    <text evidence="5">The sequence shown here is derived from an EMBL/GenBank/DDBJ whole genome shotgun (WGS) entry which is preliminary data.</text>
</comment>
<sequence>MSSSKRAVFITGGGSGLGAAVTRRLSARGWRVIVAGRRVELLEALASELPDATACALDVCDAQAVETAIRQHAPDALVCCAAIMGRGAVWDELTPERFAEVMAINVGGTFHACRTAMRLWRERGSGGDIVNVSSLGGLRGMQRFSGFGAYATSKHAVCGLTEALALEGRPHDIRVNAIAPGTMRTGMMAALGLSPQTTPDAVAPTIEYLLDRSQSAPVTGTIVDIHCNDD</sequence>
<gene>
    <name evidence="5" type="ORF">C8D93_11391</name>
</gene>
<evidence type="ECO:0000256" key="3">
    <source>
        <dbReference type="ARBA" id="ARBA00023027"/>
    </source>
</evidence>
<evidence type="ECO:0000256" key="1">
    <source>
        <dbReference type="ARBA" id="ARBA00006484"/>
    </source>
</evidence>
<dbReference type="InterPro" id="IPR036291">
    <property type="entry name" value="NAD(P)-bd_dom_sf"/>
</dbReference>
<dbReference type="GO" id="GO:0016491">
    <property type="term" value="F:oxidoreductase activity"/>
    <property type="evidence" value="ECO:0007669"/>
    <property type="project" value="UniProtKB-KW"/>
</dbReference>
<dbReference type="PANTHER" id="PTHR24321">
    <property type="entry name" value="DEHYDROGENASES, SHORT CHAIN"/>
    <property type="match status" value="1"/>
</dbReference>
<proteinExistence type="inferred from homology"/>
<keyword evidence="2" id="KW-0560">Oxidoreductase</keyword>
<dbReference type="InterPro" id="IPR002347">
    <property type="entry name" value="SDR_fam"/>
</dbReference>
<feature type="domain" description="Ketoreductase" evidence="4">
    <location>
        <begin position="6"/>
        <end position="181"/>
    </location>
</feature>
<dbReference type="SMART" id="SM00822">
    <property type="entry name" value="PKS_KR"/>
    <property type="match status" value="1"/>
</dbReference>
<dbReference type="Proteomes" id="UP000248330">
    <property type="component" value="Unassembled WGS sequence"/>
</dbReference>
<reference evidence="5 6" key="1">
    <citation type="submission" date="2018-04" db="EMBL/GenBank/DDBJ databases">
        <title>Genomic Encyclopedia of Type Strains, Phase IV (KMG-IV): sequencing the most valuable type-strain genomes for metagenomic binning, comparative biology and taxonomic classification.</title>
        <authorList>
            <person name="Goeker M."/>
        </authorList>
    </citation>
    <scope>NUCLEOTIDE SEQUENCE [LARGE SCALE GENOMIC DNA]</scope>
    <source>
        <strain evidence="5 6">DSM 104150</strain>
    </source>
</reference>
<dbReference type="RefSeq" id="WP_170124116.1">
    <property type="nucleotide sequence ID" value="NZ_CAWNXA010000013.1"/>
</dbReference>
<protein>
    <submittedName>
        <fullName evidence="5">NAD(P)-dependent dehydrogenase (Short-subunit alcohol dehydrogenase family)</fullName>
    </submittedName>
</protein>
<evidence type="ECO:0000313" key="6">
    <source>
        <dbReference type="Proteomes" id="UP000248330"/>
    </source>
</evidence>
<dbReference type="InterPro" id="IPR057326">
    <property type="entry name" value="KR_dom"/>
</dbReference>
<comment type="similarity">
    <text evidence="1">Belongs to the short-chain dehydrogenases/reductases (SDR) family.</text>
</comment>
<keyword evidence="6" id="KW-1185">Reference proteome</keyword>
<keyword evidence="3" id="KW-0520">NAD</keyword>
<organism evidence="5 6">
    <name type="scientific">Sinimarinibacterium flocculans</name>
    <dbReference type="NCBI Taxonomy" id="985250"/>
    <lineage>
        <taxon>Bacteria</taxon>
        <taxon>Pseudomonadati</taxon>
        <taxon>Pseudomonadota</taxon>
        <taxon>Gammaproteobacteria</taxon>
        <taxon>Nevskiales</taxon>
        <taxon>Nevskiaceae</taxon>
        <taxon>Sinimarinibacterium</taxon>
    </lineage>
</organism>
<dbReference type="SUPFAM" id="SSF51735">
    <property type="entry name" value="NAD(P)-binding Rossmann-fold domains"/>
    <property type="match status" value="1"/>
</dbReference>
<name>A0A318E3P4_9GAMM</name>
<dbReference type="CDD" id="cd05233">
    <property type="entry name" value="SDR_c"/>
    <property type="match status" value="1"/>
</dbReference>